<proteinExistence type="predicted"/>
<protein>
    <submittedName>
        <fullName evidence="1">Uncharacterized protein</fullName>
    </submittedName>
</protein>
<accession>A0A9Q8UW40</accession>
<dbReference type="EMBL" id="CP090174">
    <property type="protein sequence ID" value="UJO24580.1"/>
    <property type="molecule type" value="Genomic_DNA"/>
</dbReference>
<sequence>MSATISSEAPSLTETEKTKCHLLNLPAELRLTIYEFYFAHTNLIVPKTINIIEGELFTWTSPTQDLAEPALLSTSSQLRSEALKPYIKELREASEALDCKSKHVFDPNLPDWHGGWYRHYLYHQVLLGDKARVVKQKIKDLEEEMEGAGQSHA</sequence>
<dbReference type="GeneID" id="71993854"/>
<keyword evidence="2" id="KW-1185">Reference proteome</keyword>
<reference evidence="1" key="2">
    <citation type="journal article" date="2022" name="Microb. Genom.">
        <title>A chromosome-scale genome assembly of the tomato pathogen Cladosporium fulvum reveals a compartmentalized genome architecture and the presence of a dispensable chromosome.</title>
        <authorList>
            <person name="Zaccaron A.Z."/>
            <person name="Chen L.H."/>
            <person name="Samaras A."/>
            <person name="Stergiopoulos I."/>
        </authorList>
    </citation>
    <scope>NUCLEOTIDE SEQUENCE</scope>
    <source>
        <strain evidence="1">Race5_Kim</strain>
    </source>
</reference>
<dbReference type="OrthoDB" id="3643493at2759"/>
<organism evidence="1 2">
    <name type="scientific">Passalora fulva</name>
    <name type="common">Tomato leaf mold</name>
    <name type="synonym">Cladosporium fulvum</name>
    <dbReference type="NCBI Taxonomy" id="5499"/>
    <lineage>
        <taxon>Eukaryota</taxon>
        <taxon>Fungi</taxon>
        <taxon>Dikarya</taxon>
        <taxon>Ascomycota</taxon>
        <taxon>Pezizomycotina</taxon>
        <taxon>Dothideomycetes</taxon>
        <taxon>Dothideomycetidae</taxon>
        <taxon>Mycosphaerellales</taxon>
        <taxon>Mycosphaerellaceae</taxon>
        <taxon>Fulvia</taxon>
    </lineage>
</organism>
<dbReference type="KEGG" id="ffu:CLAFUR5_13976"/>
<evidence type="ECO:0000313" key="2">
    <source>
        <dbReference type="Proteomes" id="UP000756132"/>
    </source>
</evidence>
<evidence type="ECO:0000313" key="1">
    <source>
        <dbReference type="EMBL" id="UJO24580.1"/>
    </source>
</evidence>
<dbReference type="RefSeq" id="XP_047768946.1">
    <property type="nucleotide sequence ID" value="XM_047913124.1"/>
</dbReference>
<gene>
    <name evidence="1" type="ORF">CLAFUR5_13976</name>
</gene>
<name>A0A9Q8UW40_PASFU</name>
<reference evidence="1" key="1">
    <citation type="submission" date="2021-12" db="EMBL/GenBank/DDBJ databases">
        <authorList>
            <person name="Zaccaron A."/>
            <person name="Stergiopoulos I."/>
        </authorList>
    </citation>
    <scope>NUCLEOTIDE SEQUENCE</scope>
    <source>
        <strain evidence="1">Race5_Kim</strain>
    </source>
</reference>
<dbReference type="Proteomes" id="UP000756132">
    <property type="component" value="Chromosome 12"/>
</dbReference>
<dbReference type="AlphaFoldDB" id="A0A9Q8UW40"/>